<dbReference type="InterPro" id="IPR009003">
    <property type="entry name" value="Peptidase_S1_PA"/>
</dbReference>
<dbReference type="PANTHER" id="PTHR43019">
    <property type="entry name" value="SERINE ENDOPROTEASE DEGS"/>
    <property type="match status" value="1"/>
</dbReference>
<protein>
    <submittedName>
        <fullName evidence="1">Serine protease</fullName>
    </submittedName>
</protein>
<dbReference type="InterPro" id="IPR043504">
    <property type="entry name" value="Peptidase_S1_PA_chymotrypsin"/>
</dbReference>
<dbReference type="Proteomes" id="UP001384579">
    <property type="component" value="Unassembled WGS sequence"/>
</dbReference>
<reference evidence="1 2" key="1">
    <citation type="journal article" date="2020" name="Harmful Algae">
        <title>Molecular and morphological characterization of a novel dihydroanatoxin-a producing Microcoleus species (cyanobacteria) from the Russian River, California, USA.</title>
        <authorList>
            <person name="Conklin K.Y."/>
            <person name="Stancheva R."/>
            <person name="Otten T.G."/>
            <person name="Fadness R."/>
            <person name="Boyer G.L."/>
            <person name="Read B."/>
            <person name="Zhang X."/>
            <person name="Sheath R.G."/>
        </authorList>
    </citation>
    <scope>NUCLEOTIDE SEQUENCE [LARGE SCALE GENOMIC DNA]</scope>
    <source>
        <strain evidence="1 2">PTRS2</strain>
    </source>
</reference>
<dbReference type="SUPFAM" id="SSF50494">
    <property type="entry name" value="Trypsin-like serine proteases"/>
    <property type="match status" value="1"/>
</dbReference>
<dbReference type="PANTHER" id="PTHR43019:SF62">
    <property type="entry name" value="SERINE ENDOPROTEASE DEGS"/>
    <property type="match status" value="1"/>
</dbReference>
<dbReference type="EMBL" id="JBBLXS010000520">
    <property type="protein sequence ID" value="MEK0188118.1"/>
    <property type="molecule type" value="Genomic_DNA"/>
</dbReference>
<dbReference type="Gene3D" id="2.40.10.10">
    <property type="entry name" value="Trypsin-like serine proteases"/>
    <property type="match status" value="2"/>
</dbReference>
<proteinExistence type="predicted"/>
<gene>
    <name evidence="1" type="ORF">WMG39_25235</name>
</gene>
<evidence type="ECO:0000313" key="1">
    <source>
        <dbReference type="EMBL" id="MEK0188118.1"/>
    </source>
</evidence>
<accession>A0ABU8YUT6</accession>
<keyword evidence="1" id="KW-0378">Hydrolase</keyword>
<keyword evidence="2" id="KW-1185">Reference proteome</keyword>
<organism evidence="1 2">
    <name type="scientific">Microcoleus anatoxicus PTRS2</name>
    <dbReference type="NCBI Taxonomy" id="2705321"/>
    <lineage>
        <taxon>Bacteria</taxon>
        <taxon>Bacillati</taxon>
        <taxon>Cyanobacteriota</taxon>
        <taxon>Cyanophyceae</taxon>
        <taxon>Oscillatoriophycideae</taxon>
        <taxon>Oscillatoriales</taxon>
        <taxon>Microcoleaceae</taxon>
        <taxon>Microcoleus</taxon>
        <taxon>Microcoleus anatoxicus</taxon>
    </lineage>
</organism>
<keyword evidence="1" id="KW-0645">Protease</keyword>
<comment type="caution">
    <text evidence="1">The sequence shown here is derived from an EMBL/GenBank/DDBJ whole genome shotgun (WGS) entry which is preliminary data.</text>
</comment>
<name>A0ABU8YUT6_9CYAN</name>
<dbReference type="GO" id="GO:0008233">
    <property type="term" value="F:peptidase activity"/>
    <property type="evidence" value="ECO:0007669"/>
    <property type="project" value="UniProtKB-KW"/>
</dbReference>
<sequence length="275" mass="30134">MKYEPAKSVNWWEFIPMLLLLTATLNTLYRPTPEHFSAASPAISEPINQQVAEIAHLITVRILSDSVSGSGVIIQHQNQTYTVLTNNHVVADNQDKTYQVLTADGRTHIAKWLRSTQFGKVDLALVQFTTSQTYRVAEIGNSNKLSVGDGVYAAGFPNWHWINSESIEKTRNWGLKAFKLTSGKVGMLPDQSLESGYQLGYTNDIAEGMSGGPVLDISGKLVGINGKSKYPLGGIDVFKLADGSLPSQAVFQKMEALSWAIPIGTFQQLVSYLKA</sequence>
<dbReference type="RefSeq" id="WP_340524406.1">
    <property type="nucleotide sequence ID" value="NZ_JBBLXS010000520.1"/>
</dbReference>
<evidence type="ECO:0000313" key="2">
    <source>
        <dbReference type="Proteomes" id="UP001384579"/>
    </source>
</evidence>
<dbReference type="Pfam" id="PF13365">
    <property type="entry name" value="Trypsin_2"/>
    <property type="match status" value="1"/>
</dbReference>
<dbReference type="GO" id="GO:0006508">
    <property type="term" value="P:proteolysis"/>
    <property type="evidence" value="ECO:0007669"/>
    <property type="project" value="UniProtKB-KW"/>
</dbReference>